<dbReference type="AlphaFoldDB" id="A0AA46SXL8"/>
<accession>A0AA46SXL8</accession>
<sequence length="318" mass="33966">MTAQTDLPAFAPDQLQVGDILLQLGCGPVSELIAWCGDSIYSHAAIVADQGDLIEAAASGVRRYPLSQRLTDTTNYLIIDAYRPLSYACVALDDADRASVLAKAQSLLGVPYPVDSLATLGLLVAIRGKWPQHWLARIVVREALDHLVRDNPSHMVCSEVVYRALAECDATPPGRLAPQIVLSGPTHMPFPHLDWKALWEEVWQLLHPHRQQALGDIAQRLAAVEGAPASLAASALTTVADDDLLSRANAVRAGLGLPPLAPVTDQVEDNGSLLREAGEEAPGAPLPHPNPKLVMPLDLANSPSHVVLGRLLEVPTSA</sequence>
<evidence type="ECO:0000313" key="1">
    <source>
        <dbReference type="EMBL" id="UYK90349.1"/>
    </source>
</evidence>
<gene>
    <name evidence="1" type="ORF">NG824_08080</name>
</gene>
<dbReference type="EMBL" id="CP099534">
    <property type="protein sequence ID" value="UYK90349.1"/>
    <property type="molecule type" value="Genomic_DNA"/>
</dbReference>
<dbReference type="InterPro" id="IPR038765">
    <property type="entry name" value="Papain-like_cys_pep_sf"/>
</dbReference>
<proteinExistence type="predicted"/>
<dbReference type="Proteomes" id="UP001164392">
    <property type="component" value="Chromosome"/>
</dbReference>
<evidence type="ECO:0000313" key="2">
    <source>
        <dbReference type="Proteomes" id="UP001164392"/>
    </source>
</evidence>
<protein>
    <submittedName>
        <fullName evidence="1">Uncharacterized protein</fullName>
    </submittedName>
</protein>
<dbReference type="RefSeq" id="WP_267093894.1">
    <property type="nucleotide sequence ID" value="NZ_CP099534.1"/>
</dbReference>
<name>A0AA46SXL8_9XANT</name>
<organism evidence="1 2">
    <name type="scientific">Xanthomonas sacchari</name>
    <dbReference type="NCBI Taxonomy" id="56458"/>
    <lineage>
        <taxon>Bacteria</taxon>
        <taxon>Pseudomonadati</taxon>
        <taxon>Pseudomonadota</taxon>
        <taxon>Gammaproteobacteria</taxon>
        <taxon>Lysobacterales</taxon>
        <taxon>Lysobacteraceae</taxon>
        <taxon>Xanthomonas</taxon>
    </lineage>
</organism>
<dbReference type="SUPFAM" id="SSF54001">
    <property type="entry name" value="Cysteine proteinases"/>
    <property type="match status" value="1"/>
</dbReference>
<reference evidence="1" key="1">
    <citation type="submission" date="2022-06" db="EMBL/GenBank/DDBJ databases">
        <title>Dynamics of rice microbiomes reveals core vertical transmitted seed endophytes.</title>
        <authorList>
            <person name="Liao K."/>
            <person name="Zhang X."/>
        </authorList>
    </citation>
    <scope>NUCLEOTIDE SEQUENCE</scope>
    <source>
        <strain evidence="1">JR3-14</strain>
    </source>
</reference>
<dbReference type="Gene3D" id="3.90.1720.10">
    <property type="entry name" value="endopeptidase domain like (from Nostoc punctiforme)"/>
    <property type="match status" value="1"/>
</dbReference>